<accession>A0ABU9EHQ4</accession>
<dbReference type="RefSeq" id="WP_006670551.1">
    <property type="nucleotide sequence ID" value="NZ_JBBWYZ010000004.1"/>
</dbReference>
<protein>
    <submittedName>
        <fullName evidence="1">Transcriptional regulator</fullName>
    </submittedName>
</protein>
<evidence type="ECO:0000313" key="2">
    <source>
        <dbReference type="Proteomes" id="UP001387447"/>
    </source>
</evidence>
<dbReference type="Proteomes" id="UP001387447">
    <property type="component" value="Unassembled WGS sequence"/>
</dbReference>
<gene>
    <name evidence="1" type="ORF">AAEJ74_05910</name>
</gene>
<name>A0ABU9EHQ4_LIMFS</name>
<proteinExistence type="predicted"/>
<organism evidence="1 2">
    <name type="scientific">Limnospira fusiformis PMC 851.14</name>
    <dbReference type="NCBI Taxonomy" id="2219512"/>
    <lineage>
        <taxon>Bacteria</taxon>
        <taxon>Bacillati</taxon>
        <taxon>Cyanobacteriota</taxon>
        <taxon>Cyanophyceae</taxon>
        <taxon>Oscillatoriophycideae</taxon>
        <taxon>Oscillatoriales</taxon>
        <taxon>Sirenicapillariaceae</taxon>
        <taxon>Limnospira</taxon>
    </lineage>
</organism>
<comment type="caution">
    <text evidence="1">The sequence shown here is derived from an EMBL/GenBank/DDBJ whole genome shotgun (WGS) entry which is preliminary data.</text>
</comment>
<evidence type="ECO:0000313" key="1">
    <source>
        <dbReference type="EMBL" id="MEK9511241.1"/>
    </source>
</evidence>
<reference evidence="1 2" key="1">
    <citation type="journal article" date="2024" name="Front. Microbiol.">
        <title>Transcriptomic insights into the dominance of two phototrophs throughout the water column of a tropical hypersaline-alkaline crater lake (Dziani Dzaha, Mayotte).</title>
        <authorList>
            <person name="Duperron S."/>
            <person name="Halary S."/>
            <person name="Bouly J.-P."/>
            <person name="Roussel T."/>
            <person name="Hugoni M."/>
            <person name="Bruto M."/>
            <person name="Oger P."/>
            <person name="Duval C."/>
            <person name="Woo A."/>
            <person name="Jezequiel D."/>
            <person name="Ader M."/>
            <person name="Leboulanger C."/>
            <person name="Agogue H."/>
            <person name="Grossi V."/>
            <person name="Trousselier M."/>
            <person name="Bernard C."/>
        </authorList>
    </citation>
    <scope>NUCLEOTIDE SEQUENCE [LARGE SCALE GENOMIC DNA]</scope>
    <source>
        <strain evidence="1 2">PMC 851.14</strain>
    </source>
</reference>
<keyword evidence="2" id="KW-1185">Reference proteome</keyword>
<dbReference type="EMBL" id="JBBWYZ010000004">
    <property type="protein sequence ID" value="MEK9511241.1"/>
    <property type="molecule type" value="Genomic_DNA"/>
</dbReference>
<sequence length="100" mass="11558">MKLKPIKTEADYREALAEVERLFDAPINTDDGDRLEVLTALIEVYEEQHHPIELPSPYEAILYYLESRQLPVLSFIDGLKRRGVSEQVIQEALNESIMEN</sequence>